<dbReference type="Proteomes" id="UP000236736">
    <property type="component" value="Unassembled WGS sequence"/>
</dbReference>
<name>A0A1H5RZP8_9BACT</name>
<evidence type="ECO:0000313" key="2">
    <source>
        <dbReference type="Proteomes" id="UP000236736"/>
    </source>
</evidence>
<gene>
    <name evidence="1" type="ORF">SAMN03080598_00196</name>
</gene>
<sequence length="48" mass="5765">MVSFLTTFLNPLLFGSRDQRSMIRVFQNKFYQSDFVTRIKADKQVLNY</sequence>
<protein>
    <submittedName>
        <fullName evidence="1">Uncharacterized protein</fullName>
    </submittedName>
</protein>
<dbReference type="AlphaFoldDB" id="A0A1H5RZP8"/>
<organism evidence="1 2">
    <name type="scientific">Algoriphagus boritolerans DSM 17298 = JCM 18970</name>
    <dbReference type="NCBI Taxonomy" id="1120964"/>
    <lineage>
        <taxon>Bacteria</taxon>
        <taxon>Pseudomonadati</taxon>
        <taxon>Bacteroidota</taxon>
        <taxon>Cytophagia</taxon>
        <taxon>Cytophagales</taxon>
        <taxon>Cyclobacteriaceae</taxon>
        <taxon>Algoriphagus</taxon>
    </lineage>
</organism>
<evidence type="ECO:0000313" key="1">
    <source>
        <dbReference type="EMBL" id="SEF43574.1"/>
    </source>
</evidence>
<accession>A0A1H5RZP8</accession>
<dbReference type="EMBL" id="FNVR01000001">
    <property type="protein sequence ID" value="SEF43574.1"/>
    <property type="molecule type" value="Genomic_DNA"/>
</dbReference>
<proteinExistence type="predicted"/>
<keyword evidence="2" id="KW-1185">Reference proteome</keyword>
<reference evidence="2" key="1">
    <citation type="submission" date="2016-10" db="EMBL/GenBank/DDBJ databases">
        <authorList>
            <person name="Varghese N."/>
            <person name="Submissions S."/>
        </authorList>
    </citation>
    <scope>NUCLEOTIDE SEQUENCE [LARGE SCALE GENOMIC DNA]</scope>
    <source>
        <strain evidence="2">DSM 17298</strain>
    </source>
</reference>